<dbReference type="PaxDb" id="3880-AES69456"/>
<dbReference type="EnsemblPlants" id="AES69456">
    <property type="protein sequence ID" value="AES69456"/>
    <property type="gene ID" value="MTR_3g030140"/>
</dbReference>
<accession>G7IWP3</accession>
<gene>
    <name evidence="1" type="ordered locus">MTR_3g030140</name>
</gene>
<reference evidence="1 3" key="2">
    <citation type="journal article" date="2014" name="BMC Genomics">
        <title>An improved genome release (version Mt4.0) for the model legume Medicago truncatula.</title>
        <authorList>
            <person name="Tang H."/>
            <person name="Krishnakumar V."/>
            <person name="Bidwell S."/>
            <person name="Rosen B."/>
            <person name="Chan A."/>
            <person name="Zhou S."/>
            <person name="Gentzbittel L."/>
            <person name="Childs K.L."/>
            <person name="Yandell M."/>
            <person name="Gundlach H."/>
            <person name="Mayer K.F."/>
            <person name="Schwartz D.C."/>
            <person name="Town C.D."/>
        </authorList>
    </citation>
    <scope>GENOME REANNOTATION</scope>
    <source>
        <strain evidence="2 3">cv. Jemalong A17</strain>
    </source>
</reference>
<evidence type="ECO:0000313" key="3">
    <source>
        <dbReference type="Proteomes" id="UP000002051"/>
    </source>
</evidence>
<evidence type="ECO:0000313" key="1">
    <source>
        <dbReference type="EMBL" id="AES69456.1"/>
    </source>
</evidence>
<sequence length="51" mass="5768">MTVCSSEPGASCKRTATVSSSLKRRLVRLSEVPFDSISYFAFLCLFHMFLF</sequence>
<name>G7IWP3_MEDTR</name>
<protein>
    <submittedName>
        <fullName evidence="1 2">Uncharacterized protein</fullName>
    </submittedName>
</protein>
<dbReference type="AlphaFoldDB" id="G7IWP3"/>
<organism evidence="1 3">
    <name type="scientific">Medicago truncatula</name>
    <name type="common">Barrel medic</name>
    <name type="synonym">Medicago tribuloides</name>
    <dbReference type="NCBI Taxonomy" id="3880"/>
    <lineage>
        <taxon>Eukaryota</taxon>
        <taxon>Viridiplantae</taxon>
        <taxon>Streptophyta</taxon>
        <taxon>Embryophyta</taxon>
        <taxon>Tracheophyta</taxon>
        <taxon>Spermatophyta</taxon>
        <taxon>Magnoliopsida</taxon>
        <taxon>eudicotyledons</taxon>
        <taxon>Gunneridae</taxon>
        <taxon>Pentapetalae</taxon>
        <taxon>rosids</taxon>
        <taxon>fabids</taxon>
        <taxon>Fabales</taxon>
        <taxon>Fabaceae</taxon>
        <taxon>Papilionoideae</taxon>
        <taxon>50 kb inversion clade</taxon>
        <taxon>NPAAA clade</taxon>
        <taxon>Hologalegina</taxon>
        <taxon>IRL clade</taxon>
        <taxon>Trifolieae</taxon>
        <taxon>Medicago</taxon>
    </lineage>
</organism>
<keyword evidence="3" id="KW-1185">Reference proteome</keyword>
<dbReference type="Proteomes" id="UP000002051">
    <property type="component" value="Chromosome 3"/>
</dbReference>
<evidence type="ECO:0000313" key="2">
    <source>
        <dbReference type="EnsemblPlants" id="AES69456"/>
    </source>
</evidence>
<reference evidence="2" key="3">
    <citation type="submission" date="2015-04" db="UniProtKB">
        <authorList>
            <consortium name="EnsemblPlants"/>
        </authorList>
    </citation>
    <scope>IDENTIFICATION</scope>
    <source>
        <strain evidence="2">cv. Jemalong A17</strain>
    </source>
</reference>
<dbReference type="EMBL" id="CM001219">
    <property type="protein sequence ID" value="AES69456.1"/>
    <property type="molecule type" value="Genomic_DNA"/>
</dbReference>
<dbReference type="HOGENOM" id="CLU_3109445_0_0_1"/>
<proteinExistence type="predicted"/>
<reference evidence="1 3" key="1">
    <citation type="journal article" date="2011" name="Nature">
        <title>The Medicago genome provides insight into the evolution of rhizobial symbioses.</title>
        <authorList>
            <person name="Young N.D."/>
            <person name="Debelle F."/>
            <person name="Oldroyd G.E."/>
            <person name="Geurts R."/>
            <person name="Cannon S.B."/>
            <person name="Udvardi M.K."/>
            <person name="Benedito V.A."/>
            <person name="Mayer K.F."/>
            <person name="Gouzy J."/>
            <person name="Schoof H."/>
            <person name="Van de Peer Y."/>
            <person name="Proost S."/>
            <person name="Cook D.R."/>
            <person name="Meyers B.C."/>
            <person name="Spannagl M."/>
            <person name="Cheung F."/>
            <person name="De Mita S."/>
            <person name="Krishnakumar V."/>
            <person name="Gundlach H."/>
            <person name="Zhou S."/>
            <person name="Mudge J."/>
            <person name="Bharti A.K."/>
            <person name="Murray J.D."/>
            <person name="Naoumkina M.A."/>
            <person name="Rosen B."/>
            <person name="Silverstein K.A."/>
            <person name="Tang H."/>
            <person name="Rombauts S."/>
            <person name="Zhao P.X."/>
            <person name="Zhou P."/>
            <person name="Barbe V."/>
            <person name="Bardou P."/>
            <person name="Bechner M."/>
            <person name="Bellec A."/>
            <person name="Berger A."/>
            <person name="Berges H."/>
            <person name="Bidwell S."/>
            <person name="Bisseling T."/>
            <person name="Choisne N."/>
            <person name="Couloux A."/>
            <person name="Denny R."/>
            <person name="Deshpande S."/>
            <person name="Dai X."/>
            <person name="Doyle J.J."/>
            <person name="Dudez A.M."/>
            <person name="Farmer A.D."/>
            <person name="Fouteau S."/>
            <person name="Franken C."/>
            <person name="Gibelin C."/>
            <person name="Gish J."/>
            <person name="Goldstein S."/>
            <person name="Gonzalez A.J."/>
            <person name="Green P.J."/>
            <person name="Hallab A."/>
            <person name="Hartog M."/>
            <person name="Hua A."/>
            <person name="Humphray S.J."/>
            <person name="Jeong D.H."/>
            <person name="Jing Y."/>
            <person name="Jocker A."/>
            <person name="Kenton S.M."/>
            <person name="Kim D.J."/>
            <person name="Klee K."/>
            <person name="Lai H."/>
            <person name="Lang C."/>
            <person name="Lin S."/>
            <person name="Macmil S.L."/>
            <person name="Magdelenat G."/>
            <person name="Matthews L."/>
            <person name="McCorrison J."/>
            <person name="Monaghan E.L."/>
            <person name="Mun J.H."/>
            <person name="Najar F.Z."/>
            <person name="Nicholson C."/>
            <person name="Noirot C."/>
            <person name="O'Bleness M."/>
            <person name="Paule C.R."/>
            <person name="Poulain J."/>
            <person name="Prion F."/>
            <person name="Qin B."/>
            <person name="Qu C."/>
            <person name="Retzel E.F."/>
            <person name="Riddle C."/>
            <person name="Sallet E."/>
            <person name="Samain S."/>
            <person name="Samson N."/>
            <person name="Sanders I."/>
            <person name="Saurat O."/>
            <person name="Scarpelli C."/>
            <person name="Schiex T."/>
            <person name="Segurens B."/>
            <person name="Severin A.J."/>
            <person name="Sherrier D.J."/>
            <person name="Shi R."/>
            <person name="Sims S."/>
            <person name="Singer S.R."/>
            <person name="Sinharoy S."/>
            <person name="Sterck L."/>
            <person name="Viollet A."/>
            <person name="Wang B.B."/>
            <person name="Wang K."/>
            <person name="Wang M."/>
            <person name="Wang X."/>
            <person name="Warfsmann J."/>
            <person name="Weissenbach J."/>
            <person name="White D.D."/>
            <person name="White J.D."/>
            <person name="Wiley G.B."/>
            <person name="Wincker P."/>
            <person name="Xing Y."/>
            <person name="Yang L."/>
            <person name="Yao Z."/>
            <person name="Ying F."/>
            <person name="Zhai J."/>
            <person name="Zhou L."/>
            <person name="Zuber A."/>
            <person name="Denarie J."/>
            <person name="Dixon R.A."/>
            <person name="May G.D."/>
            <person name="Schwartz D.C."/>
            <person name="Rogers J."/>
            <person name="Quetier F."/>
            <person name="Town C.D."/>
            <person name="Roe B.A."/>
        </authorList>
    </citation>
    <scope>NUCLEOTIDE SEQUENCE [LARGE SCALE GENOMIC DNA]</scope>
    <source>
        <strain evidence="1">A17</strain>
        <strain evidence="2 3">cv. Jemalong A17</strain>
    </source>
</reference>